<feature type="non-terminal residue" evidence="1">
    <location>
        <position position="1"/>
    </location>
</feature>
<evidence type="ECO:0000313" key="1">
    <source>
        <dbReference type="EMBL" id="KNZ48680.1"/>
    </source>
</evidence>
<dbReference type="AlphaFoldDB" id="A0A0L6ULG6"/>
<name>A0A0L6ULG6_9BASI</name>
<keyword evidence="2" id="KW-1185">Reference proteome</keyword>
<comment type="caution">
    <text evidence="1">The sequence shown here is derived from an EMBL/GenBank/DDBJ whole genome shotgun (WGS) entry which is preliminary data.</text>
</comment>
<gene>
    <name evidence="1" type="ORF">VP01_5493g1</name>
</gene>
<dbReference type="Proteomes" id="UP000037035">
    <property type="component" value="Unassembled WGS sequence"/>
</dbReference>
<accession>A0A0L6ULG6</accession>
<protein>
    <submittedName>
        <fullName evidence="1">Uncharacterized protein</fullName>
    </submittedName>
</protein>
<dbReference type="VEuPathDB" id="FungiDB:VP01_5493g1"/>
<reference evidence="1 2" key="1">
    <citation type="submission" date="2015-08" db="EMBL/GenBank/DDBJ databases">
        <title>Next Generation Sequencing and Analysis of the Genome of Puccinia sorghi L Schw, the Causal Agent of Maize Common Rust.</title>
        <authorList>
            <person name="Rochi L."/>
            <person name="Burguener G."/>
            <person name="Darino M."/>
            <person name="Turjanski A."/>
            <person name="Kreff E."/>
            <person name="Dieguez M.J."/>
            <person name="Sacco F."/>
        </authorList>
    </citation>
    <scope>NUCLEOTIDE SEQUENCE [LARGE SCALE GENOMIC DNA]</scope>
    <source>
        <strain evidence="1 2">RO10H11247</strain>
    </source>
</reference>
<organism evidence="1 2">
    <name type="scientific">Puccinia sorghi</name>
    <dbReference type="NCBI Taxonomy" id="27349"/>
    <lineage>
        <taxon>Eukaryota</taxon>
        <taxon>Fungi</taxon>
        <taxon>Dikarya</taxon>
        <taxon>Basidiomycota</taxon>
        <taxon>Pucciniomycotina</taxon>
        <taxon>Pucciniomycetes</taxon>
        <taxon>Pucciniales</taxon>
        <taxon>Pucciniaceae</taxon>
        <taxon>Puccinia</taxon>
    </lineage>
</organism>
<sequence>QPQEFRPLQRDIIHCQRSSNCLTKIMEGDGPTGAFEGFLVMETLLHPTLQLKIVTYFRPAKANNVKPLLEKHFKKLEYLEERGNQQQFLKHFGPSTPPKVLAY</sequence>
<proteinExistence type="predicted"/>
<dbReference type="EMBL" id="LAVV01010712">
    <property type="protein sequence ID" value="KNZ48680.1"/>
    <property type="molecule type" value="Genomic_DNA"/>
</dbReference>
<evidence type="ECO:0000313" key="2">
    <source>
        <dbReference type="Proteomes" id="UP000037035"/>
    </source>
</evidence>